<dbReference type="AlphaFoldDB" id="A0A931DKH3"/>
<dbReference type="SUPFAM" id="SSF48239">
    <property type="entry name" value="Terpenoid cyclases/Protein prenyltransferases"/>
    <property type="match status" value="1"/>
</dbReference>
<evidence type="ECO:0008006" key="4">
    <source>
        <dbReference type="Google" id="ProtNLM"/>
    </source>
</evidence>
<dbReference type="Gene3D" id="1.50.10.20">
    <property type="match status" value="1"/>
</dbReference>
<comment type="caution">
    <text evidence="2">The sequence shown here is derived from an EMBL/GenBank/DDBJ whole genome shotgun (WGS) entry which is preliminary data.</text>
</comment>
<feature type="region of interest" description="Disordered" evidence="1">
    <location>
        <begin position="414"/>
        <end position="436"/>
    </location>
</feature>
<evidence type="ECO:0000313" key="3">
    <source>
        <dbReference type="Proteomes" id="UP000614047"/>
    </source>
</evidence>
<name>A0A931DKH3_9ACTN</name>
<keyword evidence="3" id="KW-1185">Reference proteome</keyword>
<sequence length="436" mass="48024">MAVLHARLNESLDVLRDSYSLAGDGGGGWYHDLSRPQPGTTATAVGLLAFTEARRPFEHFDEGLAYLTAQQMSSDDVLIDGGWSTKTSLGMPVVEATAWIARFLALARCGLREDAPDLRRAYRWLLRNQNPDGGWGSLLGCPSRVWQTCLALRALARLNPHDPAIGRGVEWLTGDRTGRRPGWGPTPDAPPTVTHTAFVLVTLAEAGPGRFQDERLPAAHDWLREHLDPEDEHTWIETYDVSPHGGATPPVWRLALWHYGLPIALLAMLRDPRGPSGPAVARAFQTLARGKVTGPRWNGHPGAAGTSLWTLWWRMEALIELTRLPPPRSGDLVHWLPDATIVQRAHARDLPLPALLPGRPRVDPAGWLRRHWTVLVLALVTVGSLGGVAAGTWGWKDFWLSVILPMVLTTTHEAMKRRRPPPPVPPAPQPTERTPV</sequence>
<accession>A0A931DKH3</accession>
<evidence type="ECO:0000313" key="2">
    <source>
        <dbReference type="EMBL" id="MBG6090238.1"/>
    </source>
</evidence>
<protein>
    <recommendedName>
        <fullName evidence="4">Terpene cyclase/mutase family protein</fullName>
    </recommendedName>
</protein>
<dbReference type="RefSeq" id="WP_197012724.1">
    <property type="nucleotide sequence ID" value="NZ_BAABES010000032.1"/>
</dbReference>
<proteinExistence type="predicted"/>
<dbReference type="CDD" id="cd00688">
    <property type="entry name" value="ISOPREN_C2_like"/>
    <property type="match status" value="1"/>
</dbReference>
<organism evidence="2 3">
    <name type="scientific">Actinomadura viridis</name>
    <dbReference type="NCBI Taxonomy" id="58110"/>
    <lineage>
        <taxon>Bacteria</taxon>
        <taxon>Bacillati</taxon>
        <taxon>Actinomycetota</taxon>
        <taxon>Actinomycetes</taxon>
        <taxon>Streptosporangiales</taxon>
        <taxon>Thermomonosporaceae</taxon>
        <taxon>Actinomadura</taxon>
    </lineage>
</organism>
<reference evidence="2" key="1">
    <citation type="submission" date="2020-11" db="EMBL/GenBank/DDBJ databases">
        <title>Sequencing the genomes of 1000 actinobacteria strains.</title>
        <authorList>
            <person name="Klenk H.-P."/>
        </authorList>
    </citation>
    <scope>NUCLEOTIDE SEQUENCE</scope>
    <source>
        <strain evidence="2">DSM 43175</strain>
    </source>
</reference>
<dbReference type="InterPro" id="IPR008930">
    <property type="entry name" value="Terpenoid_cyclase/PrenylTrfase"/>
</dbReference>
<gene>
    <name evidence="2" type="ORF">IW256_004351</name>
</gene>
<evidence type="ECO:0000256" key="1">
    <source>
        <dbReference type="SAM" id="MobiDB-lite"/>
    </source>
</evidence>
<dbReference type="EMBL" id="JADOUA010000001">
    <property type="protein sequence ID" value="MBG6090238.1"/>
    <property type="molecule type" value="Genomic_DNA"/>
</dbReference>
<dbReference type="Proteomes" id="UP000614047">
    <property type="component" value="Unassembled WGS sequence"/>
</dbReference>